<keyword evidence="3" id="KW-1185">Reference proteome</keyword>
<evidence type="ECO:0000313" key="3">
    <source>
        <dbReference type="Proteomes" id="UP000184529"/>
    </source>
</evidence>
<reference evidence="3" key="1">
    <citation type="submission" date="2016-11" db="EMBL/GenBank/DDBJ databases">
        <authorList>
            <person name="Varghese N."/>
            <person name="Submissions S."/>
        </authorList>
    </citation>
    <scope>NUCLEOTIDE SEQUENCE [LARGE SCALE GENOMIC DNA]</scope>
    <source>
        <strain evidence="3">DSM 16057</strain>
    </source>
</reference>
<accession>A0A1M6GGQ2</accession>
<dbReference type="SUPFAM" id="SSF54523">
    <property type="entry name" value="Pili subunits"/>
    <property type="match status" value="1"/>
</dbReference>
<organism evidence="2 3">
    <name type="scientific">Desulfofundulus thermosubterraneus DSM 16057</name>
    <dbReference type="NCBI Taxonomy" id="1121432"/>
    <lineage>
        <taxon>Bacteria</taxon>
        <taxon>Bacillati</taxon>
        <taxon>Bacillota</taxon>
        <taxon>Clostridia</taxon>
        <taxon>Eubacteriales</taxon>
        <taxon>Peptococcaceae</taxon>
        <taxon>Desulfofundulus</taxon>
    </lineage>
</organism>
<gene>
    <name evidence="2" type="ORF">SAMN02745219_01730</name>
</gene>
<evidence type="ECO:0000313" key="2">
    <source>
        <dbReference type="EMBL" id="SHJ09099.1"/>
    </source>
</evidence>
<dbReference type="Proteomes" id="UP000184529">
    <property type="component" value="Unassembled WGS sequence"/>
</dbReference>
<dbReference type="STRING" id="1121432.SAMN02745219_01730"/>
<dbReference type="InterPro" id="IPR045584">
    <property type="entry name" value="Pilin-like"/>
</dbReference>
<proteinExistence type="predicted"/>
<dbReference type="AlphaFoldDB" id="A0A1M6GGQ2"/>
<keyword evidence="1" id="KW-0472">Membrane</keyword>
<dbReference type="EMBL" id="FQZM01000019">
    <property type="protein sequence ID" value="SHJ09099.1"/>
    <property type="molecule type" value="Genomic_DNA"/>
</dbReference>
<name>A0A1M6GGQ2_9FIRM</name>
<dbReference type="Pfam" id="PF07963">
    <property type="entry name" value="N_methyl"/>
    <property type="match status" value="1"/>
</dbReference>
<dbReference type="RefSeq" id="WP_072868869.1">
    <property type="nucleotide sequence ID" value="NZ_FQZM01000019.1"/>
</dbReference>
<sequence length="128" mass="14280">MIMRPFSRHDRAFTLIEVLVAAAILVLVAATAVNLMVSGKMAAKAAWEDTVAVNAAQAVMEELLARRLAGGERQDQPQPFPGASGYTYTYSVDTYQPDDRLVQVRVIIHFQHQGRERQLELVTLKRRG</sequence>
<keyword evidence="1" id="KW-1133">Transmembrane helix</keyword>
<dbReference type="NCBIfam" id="TIGR02532">
    <property type="entry name" value="IV_pilin_GFxxxE"/>
    <property type="match status" value="1"/>
</dbReference>
<protein>
    <submittedName>
        <fullName evidence="2">Prepilin-type N-terminal cleavage/methylation domain-containing protein</fullName>
    </submittedName>
</protein>
<evidence type="ECO:0000256" key="1">
    <source>
        <dbReference type="SAM" id="Phobius"/>
    </source>
</evidence>
<feature type="transmembrane region" description="Helical" evidence="1">
    <location>
        <begin position="12"/>
        <end position="37"/>
    </location>
</feature>
<keyword evidence="1" id="KW-0812">Transmembrane</keyword>
<dbReference type="InterPro" id="IPR012902">
    <property type="entry name" value="N_methyl_site"/>
</dbReference>